<dbReference type="VEuPathDB" id="FungiDB:RhiirFUN_009994"/>
<organism evidence="2 5">
    <name type="scientific">Rhizophagus irregularis</name>
    <dbReference type="NCBI Taxonomy" id="588596"/>
    <lineage>
        <taxon>Eukaryota</taxon>
        <taxon>Fungi</taxon>
        <taxon>Fungi incertae sedis</taxon>
        <taxon>Mucoromycota</taxon>
        <taxon>Glomeromycotina</taxon>
        <taxon>Glomeromycetes</taxon>
        <taxon>Glomerales</taxon>
        <taxon>Glomeraceae</taxon>
        <taxon>Rhizophagus</taxon>
    </lineage>
</organism>
<dbReference type="VEuPathDB" id="FungiDB:RhiirA1_387565"/>
<comment type="caution">
    <text evidence="2">The sequence shown here is derived from an EMBL/GenBank/DDBJ whole genome shotgun (WGS) entry which is preliminary data.</text>
</comment>
<feature type="compositionally biased region" description="Basic and acidic residues" evidence="1">
    <location>
        <begin position="16"/>
        <end position="34"/>
    </location>
</feature>
<evidence type="ECO:0000313" key="5">
    <source>
        <dbReference type="Proteomes" id="UP000232722"/>
    </source>
</evidence>
<reference evidence="3 4" key="3">
    <citation type="submission" date="2017-10" db="EMBL/GenBank/DDBJ databases">
        <title>Extensive intraspecific genome diversity in a model arbuscular mycorrhizal fungus.</title>
        <authorList>
            <person name="Chen E.C.H."/>
            <person name="Morin E."/>
            <person name="Baudet D."/>
            <person name="Noel J."/>
            <person name="Ndikumana S."/>
            <person name="Charron P."/>
            <person name="St-Onge C."/>
            <person name="Giorgi J."/>
            <person name="Grigoriev I.V."/>
            <person name="Roux C."/>
            <person name="Martin F.M."/>
            <person name="Corradi N."/>
        </authorList>
    </citation>
    <scope>NUCLEOTIDE SEQUENCE [LARGE SCALE GENOMIC DNA]</scope>
    <source>
        <strain evidence="3 4">A1</strain>
    </source>
</reference>
<gene>
    <name evidence="3" type="ORF">RhiirA1_387565</name>
    <name evidence="2" type="ORF">RhiirA5_382291</name>
</gene>
<feature type="region of interest" description="Disordered" evidence="1">
    <location>
        <begin position="1"/>
        <end position="34"/>
    </location>
</feature>
<evidence type="ECO:0000313" key="4">
    <source>
        <dbReference type="Proteomes" id="UP000232688"/>
    </source>
</evidence>
<reference evidence="2 5" key="2">
    <citation type="submission" date="2017-09" db="EMBL/GenBank/DDBJ databases">
        <title>Extensive intraspecific genome diversity in a model arbuscular mycorrhizal fungus.</title>
        <authorList>
            <person name="Chen E.C."/>
            <person name="Morin E."/>
            <person name="Beaudet D."/>
            <person name="Noel J."/>
            <person name="Ndikumana S."/>
            <person name="Charron P."/>
            <person name="St-Onge C."/>
            <person name="Giorgi J."/>
            <person name="Grigoriev I.V."/>
            <person name="Roux C."/>
            <person name="Martin F.M."/>
            <person name="Corradi N."/>
        </authorList>
    </citation>
    <scope>NUCLEOTIDE SEQUENCE [LARGE SCALE GENOMIC DNA]</scope>
    <source>
        <strain evidence="2 5">A5</strain>
    </source>
</reference>
<evidence type="ECO:0000313" key="3">
    <source>
        <dbReference type="EMBL" id="PKC75093.1"/>
    </source>
</evidence>
<dbReference type="VEuPathDB" id="FungiDB:FUN_006210"/>
<evidence type="ECO:0000256" key="1">
    <source>
        <dbReference type="SAM" id="MobiDB-lite"/>
    </source>
</evidence>
<sequence length="169" mass="20452">MESSYTQRVRNKHPLGRYDPRHNPDSKKDKRREKNWLRRMKKRTPGDPRIYYRDTYNINLFDYKVRRRFDVRKLPNYQYGYYDALKIRQRYLQRQQTMIMEDVTHKADANVRYSINDKDRDILNAPDTFLRRTPPPDNTTISDLSYVSAADSLETIIYSIYPPTPAHDQ</sequence>
<evidence type="ECO:0000313" key="2">
    <source>
        <dbReference type="EMBL" id="PKC00666.1"/>
    </source>
</evidence>
<dbReference type="EMBL" id="LLXJ01001808">
    <property type="protein sequence ID" value="PKC00666.1"/>
    <property type="molecule type" value="Genomic_DNA"/>
</dbReference>
<protein>
    <submittedName>
        <fullName evidence="2">Uncharacterized protein</fullName>
    </submittedName>
</protein>
<dbReference type="AlphaFoldDB" id="A0A2I1F3L0"/>
<reference evidence="3 4" key="4">
    <citation type="submission" date="2017-10" db="EMBL/GenBank/DDBJ databases">
        <title>Genome analyses suggest a sexual origin of heterokaryosis in a supposedly ancient asexual fungus.</title>
        <authorList>
            <person name="Corradi N."/>
            <person name="Sedzielewska K."/>
            <person name="Noel J."/>
            <person name="Charron P."/>
            <person name="Farinelli L."/>
            <person name="Marton T."/>
            <person name="Kruger M."/>
            <person name="Pelin A."/>
            <person name="Brachmann A."/>
            <person name="Corradi N."/>
        </authorList>
    </citation>
    <scope>NUCLEOTIDE SEQUENCE [LARGE SCALE GENOMIC DNA]</scope>
    <source>
        <strain evidence="3 4">A1</strain>
    </source>
</reference>
<dbReference type="EMBL" id="LLXH01000031">
    <property type="protein sequence ID" value="PKC75093.1"/>
    <property type="molecule type" value="Genomic_DNA"/>
</dbReference>
<dbReference type="OrthoDB" id="2431205at2759"/>
<dbReference type="Proteomes" id="UP000232722">
    <property type="component" value="Unassembled WGS sequence"/>
</dbReference>
<accession>A0A2I1F3L0</accession>
<reference evidence="2 5" key="1">
    <citation type="submission" date="2016-04" db="EMBL/GenBank/DDBJ databases">
        <title>Genome analyses suggest a sexual origin of heterokaryosis in a supposedly ancient asexual fungus.</title>
        <authorList>
            <person name="Ropars J."/>
            <person name="Sedzielewska K."/>
            <person name="Noel J."/>
            <person name="Charron P."/>
            <person name="Farinelli L."/>
            <person name="Marton T."/>
            <person name="Kruger M."/>
            <person name="Pelin A."/>
            <person name="Brachmann A."/>
            <person name="Corradi N."/>
        </authorList>
    </citation>
    <scope>NUCLEOTIDE SEQUENCE [LARGE SCALE GENOMIC DNA]</scope>
    <source>
        <strain evidence="2 5">A5</strain>
    </source>
</reference>
<dbReference type="Proteomes" id="UP000232688">
    <property type="component" value="Unassembled WGS sequence"/>
</dbReference>
<name>A0A2I1F3L0_9GLOM</name>
<proteinExistence type="predicted"/>